<dbReference type="GO" id="GO:0003677">
    <property type="term" value="F:DNA binding"/>
    <property type="evidence" value="ECO:0007669"/>
    <property type="project" value="InterPro"/>
</dbReference>
<name>A0A2S7I412_9FLAO</name>
<keyword evidence="1" id="KW-0175">Coiled coil</keyword>
<proteinExistence type="predicted"/>
<dbReference type="RefSeq" id="WP_104793644.1">
    <property type="nucleotide sequence ID" value="NZ_PTPZ01000004.1"/>
</dbReference>
<gene>
    <name evidence="4" type="ORF">C3729_07750</name>
</gene>
<feature type="domain" description="Transposase IS116/IS110/IS902 C-terminal" evidence="3">
    <location>
        <begin position="206"/>
        <end position="292"/>
    </location>
</feature>
<dbReference type="InterPro" id="IPR003346">
    <property type="entry name" value="Transposase_20"/>
</dbReference>
<dbReference type="Proteomes" id="UP000238565">
    <property type="component" value="Unassembled WGS sequence"/>
</dbReference>
<feature type="coiled-coil region" evidence="1">
    <location>
        <begin position="177"/>
        <end position="211"/>
    </location>
</feature>
<reference evidence="4 5" key="1">
    <citation type="submission" date="2018-02" db="EMBL/GenBank/DDBJ databases">
        <title>Draft genome sequence of bacterial isolates from marine environment.</title>
        <authorList>
            <person name="Singh S.K."/>
            <person name="Hill R."/>
            <person name="Major S."/>
            <person name="Cai H."/>
            <person name="Li Y."/>
        </authorList>
    </citation>
    <scope>NUCLEOTIDE SEQUENCE [LARGE SCALE GENOMIC DNA]</scope>
    <source>
        <strain evidence="4 5">IMET F</strain>
    </source>
</reference>
<dbReference type="NCBIfam" id="NF033542">
    <property type="entry name" value="transpos_IS110"/>
    <property type="match status" value="1"/>
</dbReference>
<dbReference type="AlphaFoldDB" id="A0A2S7I412"/>
<dbReference type="GO" id="GO:0006313">
    <property type="term" value="P:DNA transposition"/>
    <property type="evidence" value="ECO:0007669"/>
    <property type="project" value="InterPro"/>
</dbReference>
<evidence type="ECO:0000259" key="2">
    <source>
        <dbReference type="Pfam" id="PF01548"/>
    </source>
</evidence>
<dbReference type="Pfam" id="PF02371">
    <property type="entry name" value="Transposase_20"/>
    <property type="match status" value="1"/>
</dbReference>
<protein>
    <submittedName>
        <fullName evidence="4">IS110 family transposase</fullName>
    </submittedName>
</protein>
<evidence type="ECO:0000313" key="5">
    <source>
        <dbReference type="Proteomes" id="UP000238565"/>
    </source>
</evidence>
<dbReference type="EMBL" id="PTPZ01000004">
    <property type="protein sequence ID" value="PPZ91320.1"/>
    <property type="molecule type" value="Genomic_DNA"/>
</dbReference>
<organism evidence="4 5">
    <name type="scientific">Cloacibacterium normanense</name>
    <dbReference type="NCBI Taxonomy" id="237258"/>
    <lineage>
        <taxon>Bacteria</taxon>
        <taxon>Pseudomonadati</taxon>
        <taxon>Bacteroidota</taxon>
        <taxon>Flavobacteriia</taxon>
        <taxon>Flavobacteriales</taxon>
        <taxon>Weeksellaceae</taxon>
    </lineage>
</organism>
<evidence type="ECO:0000259" key="3">
    <source>
        <dbReference type="Pfam" id="PF02371"/>
    </source>
</evidence>
<sequence>MKKFNVFTGIDVSKSTLDFCIIDAKANVLIQGKTENNSHGIKLLLNHFKKLKVSLNEVLFSFENTGVYSMPLNIFLSERKCDFAEIPALEIKKSKGITRGKSDKTDAKDIALYGLRNLDKITLSSVPQIEILQLKFLFAEREKVIEAIKTFDSTNEAEGFLPNSVFKIVNPINRKILTHLKKALKSIEEKINKIIEQNEKLKQQKALLKSIPGIGDVTALYFLLATKGFSVFKDWRKFACYSGIAPFEYSSGSSVRARTKVNHFADKKIKSLLHLVALNAIKYDAELKEYYQRKRDEGKHTLLVLNNIKCKIVSRAFAVISRESPFVNTYKFAS</sequence>
<evidence type="ECO:0000256" key="1">
    <source>
        <dbReference type="SAM" id="Coils"/>
    </source>
</evidence>
<dbReference type="InterPro" id="IPR047650">
    <property type="entry name" value="Transpos_IS110"/>
</dbReference>
<accession>A0A2S7I412</accession>
<dbReference type="PANTHER" id="PTHR33055">
    <property type="entry name" value="TRANSPOSASE FOR INSERTION SEQUENCE ELEMENT IS1111A"/>
    <property type="match status" value="1"/>
</dbReference>
<feature type="domain" description="Transposase IS110-like N-terminal" evidence="2">
    <location>
        <begin position="9"/>
        <end position="148"/>
    </location>
</feature>
<comment type="caution">
    <text evidence="4">The sequence shown here is derived from an EMBL/GenBank/DDBJ whole genome shotgun (WGS) entry which is preliminary data.</text>
</comment>
<evidence type="ECO:0000313" key="4">
    <source>
        <dbReference type="EMBL" id="PPZ91320.1"/>
    </source>
</evidence>
<dbReference type="Pfam" id="PF01548">
    <property type="entry name" value="DEDD_Tnp_IS110"/>
    <property type="match status" value="1"/>
</dbReference>
<dbReference type="InterPro" id="IPR002525">
    <property type="entry name" value="Transp_IS110-like_N"/>
</dbReference>
<dbReference type="PANTHER" id="PTHR33055:SF3">
    <property type="entry name" value="PUTATIVE TRANSPOSASE FOR IS117-RELATED"/>
    <property type="match status" value="1"/>
</dbReference>
<dbReference type="GO" id="GO:0004803">
    <property type="term" value="F:transposase activity"/>
    <property type="evidence" value="ECO:0007669"/>
    <property type="project" value="InterPro"/>
</dbReference>